<dbReference type="Proteomes" id="UP000501690">
    <property type="component" value="Linkage Group LG7"/>
</dbReference>
<evidence type="ECO:0000313" key="2">
    <source>
        <dbReference type="Proteomes" id="UP000501690"/>
    </source>
</evidence>
<keyword evidence="2" id="KW-1185">Reference proteome</keyword>
<proteinExistence type="predicted"/>
<dbReference type="AlphaFoldDB" id="A0A4D6MD10"/>
<evidence type="ECO:0000313" key="1">
    <source>
        <dbReference type="EMBL" id="QCD99279.1"/>
    </source>
</evidence>
<name>A0A4D6MD10_VIGUN</name>
<accession>A0A4D6MD10</accession>
<reference evidence="1 2" key="1">
    <citation type="submission" date="2019-04" db="EMBL/GenBank/DDBJ databases">
        <title>An improved genome assembly and genetic linkage map for asparagus bean, Vigna unguiculata ssp. sesquipedialis.</title>
        <authorList>
            <person name="Xia Q."/>
            <person name="Zhang R."/>
            <person name="Dong Y."/>
        </authorList>
    </citation>
    <scope>NUCLEOTIDE SEQUENCE [LARGE SCALE GENOMIC DNA]</scope>
    <source>
        <tissue evidence="1">Leaf</tissue>
    </source>
</reference>
<dbReference type="EMBL" id="CP039351">
    <property type="protein sequence ID" value="QCD99279.1"/>
    <property type="molecule type" value="Genomic_DNA"/>
</dbReference>
<gene>
    <name evidence="1" type="ORF">DEO72_LG7g560</name>
</gene>
<protein>
    <submittedName>
        <fullName evidence="1">Uncharacterized protein</fullName>
    </submittedName>
</protein>
<sequence>MDAYNLHHSKTSLSIIHFLPYITTLLIPYSTPHIKQTPNNNFSANLMGRLAAASAPPGGA</sequence>
<organism evidence="1 2">
    <name type="scientific">Vigna unguiculata</name>
    <name type="common">Cowpea</name>
    <dbReference type="NCBI Taxonomy" id="3917"/>
    <lineage>
        <taxon>Eukaryota</taxon>
        <taxon>Viridiplantae</taxon>
        <taxon>Streptophyta</taxon>
        <taxon>Embryophyta</taxon>
        <taxon>Tracheophyta</taxon>
        <taxon>Spermatophyta</taxon>
        <taxon>Magnoliopsida</taxon>
        <taxon>eudicotyledons</taxon>
        <taxon>Gunneridae</taxon>
        <taxon>Pentapetalae</taxon>
        <taxon>rosids</taxon>
        <taxon>fabids</taxon>
        <taxon>Fabales</taxon>
        <taxon>Fabaceae</taxon>
        <taxon>Papilionoideae</taxon>
        <taxon>50 kb inversion clade</taxon>
        <taxon>NPAAA clade</taxon>
        <taxon>indigoferoid/millettioid clade</taxon>
        <taxon>Phaseoleae</taxon>
        <taxon>Vigna</taxon>
    </lineage>
</organism>